<keyword evidence="2" id="KW-1185">Reference proteome</keyword>
<dbReference type="EnsemblMetazoa" id="GPAI027092-RA">
    <property type="protein sequence ID" value="GPAI027092-PA"/>
    <property type="gene ID" value="GPAI027092"/>
</dbReference>
<evidence type="ECO:0000313" key="1">
    <source>
        <dbReference type="EnsemblMetazoa" id="GPAI027092-PA"/>
    </source>
</evidence>
<dbReference type="VEuPathDB" id="VectorBase:GPAI027092"/>
<reference evidence="2" key="1">
    <citation type="submission" date="2014-03" db="EMBL/GenBank/DDBJ databases">
        <authorList>
            <person name="Aksoy S."/>
            <person name="Warren W."/>
            <person name="Wilson R.K."/>
        </authorList>
    </citation>
    <scope>NUCLEOTIDE SEQUENCE [LARGE SCALE GENOMIC DNA]</scope>
    <source>
        <strain evidence="2">IAEA</strain>
    </source>
</reference>
<evidence type="ECO:0000313" key="2">
    <source>
        <dbReference type="Proteomes" id="UP000092445"/>
    </source>
</evidence>
<accession>A0A1A9ZWB3</accession>
<dbReference type="AlphaFoldDB" id="A0A1A9ZWB3"/>
<dbReference type="Proteomes" id="UP000092445">
    <property type="component" value="Unassembled WGS sequence"/>
</dbReference>
<protein>
    <submittedName>
        <fullName evidence="1">Uncharacterized protein</fullName>
    </submittedName>
</protein>
<name>A0A1A9ZWB3_GLOPL</name>
<sequence>MFADNVEIFRAFVNPTEMLDFERFEHLVRHKLYVAYPEASFHLLGTLTKAVQYRLNSRQWIRQGEERYGLPKSLLVIFMQTPLKLPTPTPELITADLNANSVKGFFIKTIIVAKGKLTMLNVTMATSHWCFKLKDVDSPADYFHNTSSSTIIACMKKKYGAGQCQLEFRMRYFDSPISHSLIEQRNLKTSTVTDLKIEQQLEKDPHSKLIHRSKMMPRNPQSSRNILITQFFLHCKNDKTSTLEYTTNTSSRVPQFVQTSGGSSVGWFSRIINSGLQGSSVSLYSTNLGAKINLKCTRQLALGSSRIENKTVTDQQVADAENT</sequence>
<organism evidence="1 2">
    <name type="scientific">Glossina pallidipes</name>
    <name type="common">Tsetse fly</name>
    <dbReference type="NCBI Taxonomy" id="7398"/>
    <lineage>
        <taxon>Eukaryota</taxon>
        <taxon>Metazoa</taxon>
        <taxon>Ecdysozoa</taxon>
        <taxon>Arthropoda</taxon>
        <taxon>Hexapoda</taxon>
        <taxon>Insecta</taxon>
        <taxon>Pterygota</taxon>
        <taxon>Neoptera</taxon>
        <taxon>Endopterygota</taxon>
        <taxon>Diptera</taxon>
        <taxon>Brachycera</taxon>
        <taxon>Muscomorpha</taxon>
        <taxon>Hippoboscoidea</taxon>
        <taxon>Glossinidae</taxon>
        <taxon>Glossina</taxon>
    </lineage>
</organism>
<reference evidence="1" key="2">
    <citation type="submission" date="2020-05" db="UniProtKB">
        <authorList>
            <consortium name="EnsemblMetazoa"/>
        </authorList>
    </citation>
    <scope>IDENTIFICATION</scope>
    <source>
        <strain evidence="1">IAEA</strain>
    </source>
</reference>
<proteinExistence type="predicted"/>